<name>A0A1L3J8Z0_9SPHN</name>
<dbReference type="STRING" id="1913578.LPB140_00710"/>
<proteinExistence type="predicted"/>
<dbReference type="EMBL" id="CP018154">
    <property type="protein sequence ID" value="APG61606.1"/>
    <property type="molecule type" value="Genomic_DNA"/>
</dbReference>
<dbReference type="GO" id="GO:0016829">
    <property type="term" value="F:lyase activity"/>
    <property type="evidence" value="ECO:0007669"/>
    <property type="project" value="InterPro"/>
</dbReference>
<keyword evidence="4" id="KW-1185">Reference proteome</keyword>
<sequence length="592" mass="65453">MNNRADAPNMRDDNQSGHIVENKMDNIDSSHALIVQDAEGGFQSIFHKIRHAYYRTIWRTPLHRARLSGKAPLKLLAAPIDPFSGDEVRGSALRAGKMQFRGMDLDMRDANLSAPVIPPDFTDYLHRMDWLRDLSACANRGQIIAIAEKYCAAWLEENGGNVKNEAWRGDNIVWRFINMAHHAPLILSSRNSDYRRDILNHFADMADEMDKIAPMIKHDYVRVVIWCGVLAAGLLLPDGKERLTIGQDALKKALDKAIYNDGGLASRSPAQLIECCKLLILTANIYTARGMMRPQFLDQHIAKIIPAILCLRHSDGGLGAWQGSGHGTTNLVEQILSASPVTARPQRQSKTWGYQRISAGKSVLIIDAGPPPLAKNAWVSCASTLAIEFSFAAQRIFINCGGGALASHALPADLARGLRTTAAHSTLCVENVNSTAILPEGKLGKGVNIVDLERRDEDQLTRLTASHDGYVRNFGFIHQRSITLRSDGLEMRGSDILLPAEKAKPKAETQYEIRFHLGPNIDLYSGEEKGSILLRLRDGSSWLFQASQCEVNVEDSLWVNEEGEPAETQQIILTHKSEQGGSSTNWSLQFIG</sequence>
<dbReference type="RefSeq" id="WP_072558251.1">
    <property type="nucleotide sequence ID" value="NZ_CP018154.1"/>
</dbReference>
<dbReference type="KEGG" id="sphl:LPB140_00710"/>
<comment type="subcellular location">
    <subcellularLocation>
        <location evidence="1">Cell envelope</location>
    </subcellularLocation>
</comment>
<dbReference type="Pfam" id="PF07940">
    <property type="entry name" value="Hepar_II_III_C"/>
    <property type="match status" value="1"/>
</dbReference>
<dbReference type="OrthoDB" id="9787373at2"/>
<gene>
    <name evidence="3" type="ORF">LPB140_00710</name>
</gene>
<dbReference type="Gene3D" id="2.70.98.70">
    <property type="match status" value="1"/>
</dbReference>
<evidence type="ECO:0000313" key="4">
    <source>
        <dbReference type="Proteomes" id="UP000242561"/>
    </source>
</evidence>
<dbReference type="Gene3D" id="1.50.10.100">
    <property type="entry name" value="Chondroitin AC/alginate lyase"/>
    <property type="match status" value="1"/>
</dbReference>
<dbReference type="InterPro" id="IPR008929">
    <property type="entry name" value="Chondroitin_lyas"/>
</dbReference>
<evidence type="ECO:0000313" key="3">
    <source>
        <dbReference type="EMBL" id="APG61606.1"/>
    </source>
</evidence>
<evidence type="ECO:0000256" key="1">
    <source>
        <dbReference type="ARBA" id="ARBA00004196"/>
    </source>
</evidence>
<dbReference type="AlphaFoldDB" id="A0A1L3J8Z0"/>
<accession>A0A1L3J8Z0</accession>
<dbReference type="InterPro" id="IPR012480">
    <property type="entry name" value="Hepar_II_III_C"/>
</dbReference>
<evidence type="ECO:0000259" key="2">
    <source>
        <dbReference type="Pfam" id="PF07940"/>
    </source>
</evidence>
<organism evidence="3 4">
    <name type="scientific">Sphingorhabdus lutea</name>
    <dbReference type="NCBI Taxonomy" id="1913578"/>
    <lineage>
        <taxon>Bacteria</taxon>
        <taxon>Pseudomonadati</taxon>
        <taxon>Pseudomonadota</taxon>
        <taxon>Alphaproteobacteria</taxon>
        <taxon>Sphingomonadales</taxon>
        <taxon>Sphingomonadaceae</taxon>
        <taxon>Sphingorhabdus</taxon>
    </lineage>
</organism>
<dbReference type="Proteomes" id="UP000242561">
    <property type="component" value="Chromosome"/>
</dbReference>
<reference evidence="3 4" key="1">
    <citation type="submission" date="2016-11" db="EMBL/GenBank/DDBJ databases">
        <title>Sphingorhabdus sp. LPB0140, isolated from marine environment.</title>
        <authorList>
            <person name="Kim E."/>
            <person name="Yi H."/>
        </authorList>
    </citation>
    <scope>NUCLEOTIDE SEQUENCE [LARGE SCALE GENOMIC DNA]</scope>
    <source>
        <strain evidence="3 4">LPB0140</strain>
    </source>
</reference>
<protein>
    <recommendedName>
        <fullName evidence="2">Heparinase II/III-like C-terminal domain-containing protein</fullName>
    </recommendedName>
</protein>
<feature type="domain" description="Heparinase II/III-like C-terminal" evidence="2">
    <location>
        <begin position="344"/>
        <end position="587"/>
    </location>
</feature>
<dbReference type="GO" id="GO:0030313">
    <property type="term" value="C:cell envelope"/>
    <property type="evidence" value="ECO:0007669"/>
    <property type="project" value="UniProtKB-SubCell"/>
</dbReference>